<feature type="compositionally biased region" description="Polar residues" evidence="1">
    <location>
        <begin position="55"/>
        <end position="75"/>
    </location>
</feature>
<proteinExistence type="predicted"/>
<feature type="compositionally biased region" description="Polar residues" evidence="1">
    <location>
        <begin position="21"/>
        <end position="33"/>
    </location>
</feature>
<keyword evidence="2" id="KW-0472">Membrane</keyword>
<gene>
    <name evidence="3" type="ORF">Cvel_29116</name>
</gene>
<feature type="compositionally biased region" description="Polar residues" evidence="1">
    <location>
        <begin position="91"/>
        <end position="105"/>
    </location>
</feature>
<keyword evidence="2" id="KW-0812">Transmembrane</keyword>
<dbReference type="VEuPathDB" id="CryptoDB:Cvel_29116"/>
<name>A0A0G4HMD2_9ALVE</name>
<feature type="compositionally biased region" description="Low complexity" evidence="1">
    <location>
        <begin position="106"/>
        <end position="134"/>
    </location>
</feature>
<sequence length="301" mass="33004">MSQDRNFDPNQAAYGMGPSAPTAQGGAQTNPQPEQYYPNVSAPPAVDPYHPTSPRPQETKPSPPITINQNYQNQHASASSPPESAPTQAPHQTTYADYHSSSGATANAHQHQNQNLQPPSASAQQAQSPSSYQQYTVQYPQQQQMNQQSGGHSSYAQQSAYTQNQYGQYGQSSAYGQGHSQGTPYSAYHQQQQQGQHKPPQVDPLAPAKNPVGMWFCCGFSLFTCCFPLAFLTAIYGFMCHPNKGTPKVKKAACANFILAIVLALLFAAWMSILFEIAKPELERQGRWEVQQHGGRARWSD</sequence>
<feature type="compositionally biased region" description="Low complexity" evidence="1">
    <location>
        <begin position="76"/>
        <end position="90"/>
    </location>
</feature>
<accession>A0A0G4HMD2</accession>
<feature type="compositionally biased region" description="Low complexity" evidence="1">
    <location>
        <begin position="172"/>
        <end position="182"/>
    </location>
</feature>
<evidence type="ECO:0000313" key="3">
    <source>
        <dbReference type="EMBL" id="CEM45364.1"/>
    </source>
</evidence>
<protein>
    <submittedName>
        <fullName evidence="3">Uncharacterized protein</fullName>
    </submittedName>
</protein>
<feature type="transmembrane region" description="Helical" evidence="2">
    <location>
        <begin position="212"/>
        <end position="240"/>
    </location>
</feature>
<keyword evidence="2" id="KW-1133">Transmembrane helix</keyword>
<evidence type="ECO:0000256" key="1">
    <source>
        <dbReference type="SAM" id="MobiDB-lite"/>
    </source>
</evidence>
<feature type="region of interest" description="Disordered" evidence="1">
    <location>
        <begin position="172"/>
        <end position="205"/>
    </location>
</feature>
<feature type="compositionally biased region" description="Low complexity" evidence="1">
    <location>
        <begin position="189"/>
        <end position="199"/>
    </location>
</feature>
<dbReference type="AlphaFoldDB" id="A0A0G4HMD2"/>
<dbReference type="EMBL" id="CDMZ01003165">
    <property type="protein sequence ID" value="CEM45364.1"/>
    <property type="molecule type" value="Genomic_DNA"/>
</dbReference>
<organism evidence="3">
    <name type="scientific">Chromera velia CCMP2878</name>
    <dbReference type="NCBI Taxonomy" id="1169474"/>
    <lineage>
        <taxon>Eukaryota</taxon>
        <taxon>Sar</taxon>
        <taxon>Alveolata</taxon>
        <taxon>Colpodellida</taxon>
        <taxon>Chromeraceae</taxon>
        <taxon>Chromera</taxon>
    </lineage>
</organism>
<feature type="transmembrane region" description="Helical" evidence="2">
    <location>
        <begin position="252"/>
        <end position="275"/>
    </location>
</feature>
<evidence type="ECO:0000256" key="2">
    <source>
        <dbReference type="SAM" id="Phobius"/>
    </source>
</evidence>
<reference evidence="3" key="1">
    <citation type="submission" date="2014-11" db="EMBL/GenBank/DDBJ databases">
        <authorList>
            <person name="Otto D Thomas"/>
            <person name="Naeem Raeece"/>
        </authorList>
    </citation>
    <scope>NUCLEOTIDE SEQUENCE</scope>
</reference>
<feature type="region of interest" description="Disordered" evidence="1">
    <location>
        <begin position="1"/>
        <end position="134"/>
    </location>
</feature>